<dbReference type="AlphaFoldDB" id="A0AAN9TLJ1"/>
<dbReference type="PANTHER" id="PTHR14374">
    <property type="entry name" value="FOIE GRAS"/>
    <property type="match status" value="1"/>
</dbReference>
<organism evidence="3 4">
    <name type="scientific">Parthenolecanium corni</name>
    <dbReference type="NCBI Taxonomy" id="536013"/>
    <lineage>
        <taxon>Eukaryota</taxon>
        <taxon>Metazoa</taxon>
        <taxon>Ecdysozoa</taxon>
        <taxon>Arthropoda</taxon>
        <taxon>Hexapoda</taxon>
        <taxon>Insecta</taxon>
        <taxon>Pterygota</taxon>
        <taxon>Neoptera</taxon>
        <taxon>Paraneoptera</taxon>
        <taxon>Hemiptera</taxon>
        <taxon>Sternorrhyncha</taxon>
        <taxon>Coccoidea</taxon>
        <taxon>Coccidae</taxon>
        <taxon>Parthenolecanium</taxon>
    </lineage>
</organism>
<dbReference type="InterPro" id="IPR012880">
    <property type="entry name" value="Gryzun"/>
</dbReference>
<evidence type="ECO:0000259" key="1">
    <source>
        <dbReference type="Pfam" id="PF07919"/>
    </source>
</evidence>
<name>A0AAN9TLJ1_9HEMI</name>
<protein>
    <recommendedName>
        <fullName evidence="5">Trafficking protein particle complex subunit 11</fullName>
    </recommendedName>
</protein>
<feature type="domain" description="Trafficking protein particle complex subunit 11" evidence="2">
    <location>
        <begin position="267"/>
        <end position="520"/>
    </location>
</feature>
<evidence type="ECO:0000259" key="2">
    <source>
        <dbReference type="Pfam" id="PF11817"/>
    </source>
</evidence>
<dbReference type="EMBL" id="JBBCAQ010000017">
    <property type="protein sequence ID" value="KAK7597822.1"/>
    <property type="molecule type" value="Genomic_DNA"/>
</dbReference>
<dbReference type="PANTHER" id="PTHR14374:SF0">
    <property type="entry name" value="TRAFFICKING PROTEIN PARTICLE COMPLEX SUBUNIT 11"/>
    <property type="match status" value="1"/>
</dbReference>
<keyword evidence="4" id="KW-1185">Reference proteome</keyword>
<feature type="domain" description="Gryzun putative trafficking through Golgi" evidence="1">
    <location>
        <begin position="972"/>
        <end position="1079"/>
    </location>
</feature>
<evidence type="ECO:0000313" key="4">
    <source>
        <dbReference type="Proteomes" id="UP001367676"/>
    </source>
</evidence>
<dbReference type="Proteomes" id="UP001367676">
    <property type="component" value="Unassembled WGS sequence"/>
</dbReference>
<dbReference type="Pfam" id="PF07919">
    <property type="entry name" value="Gryzun"/>
    <property type="match status" value="1"/>
</dbReference>
<dbReference type="GO" id="GO:0005737">
    <property type="term" value="C:cytoplasm"/>
    <property type="evidence" value="ECO:0007669"/>
    <property type="project" value="TreeGrafter"/>
</dbReference>
<dbReference type="Pfam" id="PF11817">
    <property type="entry name" value="Foie-gras_1"/>
    <property type="match status" value="1"/>
</dbReference>
<accession>A0AAN9TLJ1</accession>
<dbReference type="InterPro" id="IPR021773">
    <property type="entry name" value="TPC11"/>
</dbReference>
<proteinExistence type="predicted"/>
<reference evidence="3 4" key="1">
    <citation type="submission" date="2024-03" db="EMBL/GenBank/DDBJ databases">
        <title>Adaptation during the transition from Ophiocordyceps entomopathogen to insect associate is accompanied by gene loss and intensified selection.</title>
        <authorList>
            <person name="Ward C.M."/>
            <person name="Onetto C.A."/>
            <person name="Borneman A.R."/>
        </authorList>
    </citation>
    <scope>NUCLEOTIDE SEQUENCE [LARGE SCALE GENOMIC DNA]</scope>
    <source>
        <strain evidence="3">AWRI1</strain>
        <tissue evidence="3">Single Adult Female</tissue>
    </source>
</reference>
<evidence type="ECO:0000313" key="3">
    <source>
        <dbReference type="EMBL" id="KAK7597822.1"/>
    </source>
</evidence>
<sequence length="1132" mass="130543">MDKYPDFDLPVELLCQPQPLIAFVGLDIQHNAIHKTIWEMFSVSRHQDRPAIKFVLFPLEFSLPILKPKRISYEWYAPKGLIKTNWMNKHLLYIPSVIVFFFELDWDDPRWSEKKLECASYIRTLRSAVGERNTKIAVVLIQKNTFSVDVITEENLYAEKASELCSTCEINPKMLLLLQAQMEHLQGFIIRLENAFNDLAQNYYSQEIRSIKLHKEQLIRNAHQYLLVRHQFKLGFFNEMKHDPTIALKHYILANSNLLEVRMTDSNLQEIKTVASFITYKLCKVYFTLNQPRDAISQFNTHVDRFRAKSGPHELIFEHYAWLSKQFQVFADLFEEATRQGLPAVQTRHPGFYYEQAAQYALQRKNLVKDLYKDVTQYPENDPLIGWDRIEFYGQRPWRLNNRTDQIDLVKEQTAVCALHYREKYIVNHSAFIISYLGSAISQFKQYRSPRKRRYLAVQMAEEYCCCNDHGKALTLFTHMLWEYRNDKWWELTVDLTKKALVCAYLTACLQEYVDRSVEAAYLFPDEEKLRIMNNIQSVIRKTHPAPEPNIPEVQIAAAYEAWSKVIQQTSTKCINVDMYSVTSFILCKATFGEANCDSVDLEIWLMNDFPSTLSFTSLVVGISGPSESIDITIFEESENKSDLLEINPKEIKRIPFTFVPSVSDIGYEIELKYVLLTMGSKLNGDRVINLRLSGKCDEADILERKDSFNVFNGLSTKTGSAFVKLESKLNAQIKSKPSKLELKLEHAPPILLCEWYPIDVVLKNGESTAVKNCELSIVVLPPETEVLIGTPSFESPVIKNTGEIFEEINGTPHQLPCVFHLNDIEIHENFVKRLYFRSNTVDIINLIFQVQYMVSNAAGKEITLVKEERISLNCVNVFEVTASFLSTKCEHVSKIYANTPVLMRMQVDCVSPWPVYVENTAFKLHSQNMSWKEEDCLSYLKNRVLKNKEEGAEVVSFSMKNESANEEPLGAFLIYWRRENHDSSSVVCNEVQLPQMKVDRIPLFIDAEISSPGWLRSPLALLLTLQNNSEELLNFDLNMDHTEGEYFMFSGCKKMSFNIAPGAKDIIRFNLFPLHSGHLPLPCIKLTVHSDVISQNDLNDLMKRTLPQSLFVMPQKKSHIQSPGTIPAVTL</sequence>
<comment type="caution">
    <text evidence="3">The sequence shown here is derived from an EMBL/GenBank/DDBJ whole genome shotgun (WGS) entry which is preliminary data.</text>
</comment>
<evidence type="ECO:0008006" key="5">
    <source>
        <dbReference type="Google" id="ProtNLM"/>
    </source>
</evidence>
<gene>
    <name evidence="3" type="ORF">V9T40_010047</name>
</gene>